<reference evidence="1" key="1">
    <citation type="journal article" date="2014" name="Front. Microbiol.">
        <title>High frequency of phylogenetically diverse reductive dehalogenase-homologous genes in deep subseafloor sedimentary metagenomes.</title>
        <authorList>
            <person name="Kawai M."/>
            <person name="Futagami T."/>
            <person name="Toyoda A."/>
            <person name="Takaki Y."/>
            <person name="Nishi S."/>
            <person name="Hori S."/>
            <person name="Arai W."/>
            <person name="Tsubouchi T."/>
            <person name="Morono Y."/>
            <person name="Uchiyama I."/>
            <person name="Ito T."/>
            <person name="Fujiyama A."/>
            <person name="Inagaki F."/>
            <person name="Takami H."/>
        </authorList>
    </citation>
    <scope>NUCLEOTIDE SEQUENCE</scope>
    <source>
        <strain evidence="1">Expedition CK06-06</strain>
    </source>
</reference>
<dbReference type="Pfam" id="PF04464">
    <property type="entry name" value="Glyphos_transf"/>
    <property type="match status" value="1"/>
</dbReference>
<dbReference type="EMBL" id="BART01001008">
    <property type="protein sequence ID" value="GAG60388.1"/>
    <property type="molecule type" value="Genomic_DNA"/>
</dbReference>
<dbReference type="GO" id="GO:0047355">
    <property type="term" value="F:CDP-glycerol glycerophosphotransferase activity"/>
    <property type="evidence" value="ECO:0007669"/>
    <property type="project" value="InterPro"/>
</dbReference>
<comment type="caution">
    <text evidence="1">The sequence shown here is derived from an EMBL/GenBank/DDBJ whole genome shotgun (WGS) entry which is preliminary data.</text>
</comment>
<dbReference type="InterPro" id="IPR007554">
    <property type="entry name" value="Glycerophosphate_synth"/>
</dbReference>
<dbReference type="InterPro" id="IPR043148">
    <property type="entry name" value="TagF_C"/>
</dbReference>
<dbReference type="GO" id="GO:0016020">
    <property type="term" value="C:membrane"/>
    <property type="evidence" value="ECO:0007669"/>
    <property type="project" value="InterPro"/>
</dbReference>
<dbReference type="SUPFAM" id="SSF53756">
    <property type="entry name" value="UDP-Glycosyltransferase/glycogen phosphorylase"/>
    <property type="match status" value="1"/>
</dbReference>
<gene>
    <name evidence="1" type="ORF">S01H4_03935</name>
</gene>
<dbReference type="AlphaFoldDB" id="X0ZJ55"/>
<organism evidence="1">
    <name type="scientific">marine sediment metagenome</name>
    <dbReference type="NCBI Taxonomy" id="412755"/>
    <lineage>
        <taxon>unclassified sequences</taxon>
        <taxon>metagenomes</taxon>
        <taxon>ecological metagenomes</taxon>
    </lineage>
</organism>
<accession>X0ZJ55</accession>
<evidence type="ECO:0000313" key="1">
    <source>
        <dbReference type="EMBL" id="GAG60388.1"/>
    </source>
</evidence>
<dbReference type="Gene3D" id="3.40.50.12580">
    <property type="match status" value="1"/>
</dbReference>
<name>X0ZJ55_9ZZZZ</name>
<protein>
    <recommendedName>
        <fullName evidence="2">CDP-glycerol--glycerophosphate glycerophosphotransferase</fullName>
    </recommendedName>
</protein>
<evidence type="ECO:0008006" key="2">
    <source>
        <dbReference type="Google" id="ProtNLM"/>
    </source>
</evidence>
<sequence>MKLLKEIFSFCSFFWKIPEEEKKIVIYAEHYGYYPNYEGLIEELISKNQQNVCYITSDSKDPILEKERPGLKKFYIKNLLPFFMLFIKCKVFIMTMTDLNQFHIKRSINPVHYVYIFHAIVSTHMVYRGGSFDYYDSILCVGPHHIEEIRKYEELHKLPCKKLIKAGFYRLERIYAKYKKYLIEKSAVEKKLIVLIAPSWGANNIIESCGKPLVKLLLKKGYKVIVRPHPETIRRFPKLIEDLSIEFGDNPDFYLERSIATDDSVLKSDILICDCSGIALEYAFGTERPVLFLDVPYKIRNEKFKELGIEPLELFVRKKIGIVISPKKLDTIPRVIAKLKSEKEEYKERIIRLRKKYIYNFGHSSKISAKYIIDLVEG</sequence>
<proteinExistence type="predicted"/>